<accession>A0AA40CVR5</accession>
<dbReference type="AlphaFoldDB" id="A0AA40CVR5"/>
<evidence type="ECO:0000313" key="3">
    <source>
        <dbReference type="Proteomes" id="UP001174936"/>
    </source>
</evidence>
<sequence>MSSIANPPMNSAGAKSVMSNDMKEISEGKEEISNVIRGHKANLSNPNTSEESKRNSEKVLEELGGTDTQEATRNKPISKDAAQELYGTRAAAA</sequence>
<dbReference type="Proteomes" id="UP001174936">
    <property type="component" value="Unassembled WGS sequence"/>
</dbReference>
<gene>
    <name evidence="2" type="ORF">B0T16DRAFT_454784</name>
</gene>
<keyword evidence="3" id="KW-1185">Reference proteome</keyword>
<name>A0AA40CVR5_9PEZI</name>
<feature type="compositionally biased region" description="Basic and acidic residues" evidence="1">
    <location>
        <begin position="50"/>
        <end position="61"/>
    </location>
</feature>
<evidence type="ECO:0000256" key="1">
    <source>
        <dbReference type="SAM" id="MobiDB-lite"/>
    </source>
</evidence>
<evidence type="ECO:0000313" key="2">
    <source>
        <dbReference type="EMBL" id="KAK0652417.1"/>
    </source>
</evidence>
<comment type="caution">
    <text evidence="2">The sequence shown here is derived from an EMBL/GenBank/DDBJ whole genome shotgun (WGS) entry which is preliminary data.</text>
</comment>
<dbReference type="EMBL" id="JAULSV010000002">
    <property type="protein sequence ID" value="KAK0652417.1"/>
    <property type="molecule type" value="Genomic_DNA"/>
</dbReference>
<organism evidence="2 3">
    <name type="scientific">Cercophora newfieldiana</name>
    <dbReference type="NCBI Taxonomy" id="92897"/>
    <lineage>
        <taxon>Eukaryota</taxon>
        <taxon>Fungi</taxon>
        <taxon>Dikarya</taxon>
        <taxon>Ascomycota</taxon>
        <taxon>Pezizomycotina</taxon>
        <taxon>Sordariomycetes</taxon>
        <taxon>Sordariomycetidae</taxon>
        <taxon>Sordariales</taxon>
        <taxon>Lasiosphaeriaceae</taxon>
        <taxon>Cercophora</taxon>
    </lineage>
</organism>
<feature type="compositionally biased region" description="Basic and acidic residues" evidence="1">
    <location>
        <begin position="70"/>
        <end position="82"/>
    </location>
</feature>
<dbReference type="Pfam" id="PF10346">
    <property type="entry name" value="Con-6"/>
    <property type="match status" value="1"/>
</dbReference>
<reference evidence="2" key="1">
    <citation type="submission" date="2023-06" db="EMBL/GenBank/DDBJ databases">
        <title>Genome-scale phylogeny and comparative genomics of the fungal order Sordariales.</title>
        <authorList>
            <consortium name="Lawrence Berkeley National Laboratory"/>
            <person name="Hensen N."/>
            <person name="Bonometti L."/>
            <person name="Westerberg I."/>
            <person name="Brannstrom I.O."/>
            <person name="Guillou S."/>
            <person name="Cros-Aarteil S."/>
            <person name="Calhoun S."/>
            <person name="Haridas S."/>
            <person name="Kuo A."/>
            <person name="Mondo S."/>
            <person name="Pangilinan J."/>
            <person name="Riley R."/>
            <person name="Labutti K."/>
            <person name="Andreopoulos B."/>
            <person name="Lipzen A."/>
            <person name="Chen C."/>
            <person name="Yanf M."/>
            <person name="Daum C."/>
            <person name="Ng V."/>
            <person name="Clum A."/>
            <person name="Steindorff A."/>
            <person name="Ohm R."/>
            <person name="Martin F."/>
            <person name="Silar P."/>
            <person name="Natvig D."/>
            <person name="Lalanne C."/>
            <person name="Gautier V."/>
            <person name="Ament-Velasquez S.L."/>
            <person name="Kruys A."/>
            <person name="Hutchinson M.I."/>
            <person name="Powell A.J."/>
            <person name="Barry K."/>
            <person name="Miller A.N."/>
            <person name="Grigoriev I.V."/>
            <person name="Debuchy R."/>
            <person name="Gladieux P."/>
            <person name="Thoren M.H."/>
            <person name="Johannesson H."/>
        </authorList>
    </citation>
    <scope>NUCLEOTIDE SEQUENCE</scope>
    <source>
        <strain evidence="2">SMH2532-1</strain>
    </source>
</reference>
<protein>
    <submittedName>
        <fullName evidence="2">Conidiation protein 6-domain-containing protein</fullName>
    </submittedName>
</protein>
<proteinExistence type="predicted"/>
<dbReference type="InterPro" id="IPR018824">
    <property type="entry name" value="Conidiation-specific_6"/>
</dbReference>
<feature type="region of interest" description="Disordered" evidence="1">
    <location>
        <begin position="24"/>
        <end position="93"/>
    </location>
</feature>